<keyword evidence="15" id="KW-1185">Reference proteome</keyword>
<comment type="catalytic activity">
    <reaction evidence="11 12 13">
        <text>L-threonyl-[protein] + FAD = FMN-L-threonyl-[protein] + AMP + H(+)</text>
        <dbReference type="Rhea" id="RHEA:36847"/>
        <dbReference type="Rhea" id="RHEA-COMP:11060"/>
        <dbReference type="Rhea" id="RHEA-COMP:11061"/>
        <dbReference type="ChEBI" id="CHEBI:15378"/>
        <dbReference type="ChEBI" id="CHEBI:30013"/>
        <dbReference type="ChEBI" id="CHEBI:57692"/>
        <dbReference type="ChEBI" id="CHEBI:74257"/>
        <dbReference type="ChEBI" id="CHEBI:456215"/>
        <dbReference type="EC" id="2.7.1.180"/>
    </reaction>
</comment>
<evidence type="ECO:0000256" key="6">
    <source>
        <dbReference type="ARBA" id="ARBA00022679"/>
    </source>
</evidence>
<dbReference type="Proteomes" id="UP001231616">
    <property type="component" value="Unassembled WGS sequence"/>
</dbReference>
<evidence type="ECO:0000256" key="3">
    <source>
        <dbReference type="ARBA" id="ARBA00011955"/>
    </source>
</evidence>
<sequence>MLKFARNYWLALLGLAILLSCSPVEETPSVSPERLEGRTMGTYYVVTLFTGSQVVDLPQLQQRIDAELELVNQLMSTYIPDSELMRFNSWHSTQPFLLSEATAEVMAEALKVAEETGGLLDVTIRPLVELWGFGAQGRIEKAPTAEQYQEIQPYVGYQNLQLDGLWLSKADPRVSADLSTIAKGYGVDRVADLLEAEGITAYLVEVGGEIRVRGPKPDGSPWRIAIERPVSGERSVQRILEFDNKALATSGDYRNYFEQDGVRHSHILDPRTGQPIQNRVVSSTVLHESCMTADAYSTALMLMDADEAIAFADTHSLAALIVVKTDDGFEELSSRAFEPFLQ</sequence>
<dbReference type="EMBL" id="JAUZVZ010000022">
    <property type="protein sequence ID" value="MDP4537251.1"/>
    <property type="molecule type" value="Genomic_DNA"/>
</dbReference>
<keyword evidence="6 12" id="KW-0808">Transferase</keyword>
<evidence type="ECO:0000256" key="7">
    <source>
        <dbReference type="ARBA" id="ARBA00022723"/>
    </source>
</evidence>
<reference evidence="14 15" key="1">
    <citation type="submission" date="2023-08" db="EMBL/GenBank/DDBJ databases">
        <authorList>
            <person name="Joshi A."/>
            <person name="Thite S."/>
        </authorList>
    </citation>
    <scope>NUCLEOTIDE SEQUENCE [LARGE SCALE GENOMIC DNA]</scope>
    <source>
        <strain evidence="14 15">AC40</strain>
    </source>
</reference>
<dbReference type="PANTHER" id="PTHR30040">
    <property type="entry name" value="THIAMINE BIOSYNTHESIS LIPOPROTEIN APBE"/>
    <property type="match status" value="1"/>
</dbReference>
<evidence type="ECO:0000256" key="1">
    <source>
        <dbReference type="ARBA" id="ARBA00001946"/>
    </source>
</evidence>
<keyword evidence="13" id="KW-1003">Cell membrane</keyword>
<dbReference type="SUPFAM" id="SSF143631">
    <property type="entry name" value="ApbE-like"/>
    <property type="match status" value="1"/>
</dbReference>
<keyword evidence="13" id="KW-0449">Lipoprotein</keyword>
<keyword evidence="13" id="KW-0732">Signal</keyword>
<feature type="signal peptide" evidence="13">
    <location>
        <begin position="1"/>
        <end position="26"/>
    </location>
</feature>
<dbReference type="InterPro" id="IPR024932">
    <property type="entry name" value="ApbE"/>
</dbReference>
<dbReference type="Pfam" id="PF02424">
    <property type="entry name" value="ApbE"/>
    <property type="match status" value="1"/>
</dbReference>
<evidence type="ECO:0000256" key="9">
    <source>
        <dbReference type="ARBA" id="ARBA00022842"/>
    </source>
</evidence>
<proteinExistence type="inferred from homology"/>
<evidence type="ECO:0000256" key="10">
    <source>
        <dbReference type="ARBA" id="ARBA00031306"/>
    </source>
</evidence>
<keyword evidence="9 12" id="KW-0460">Magnesium</keyword>
<evidence type="ECO:0000256" key="8">
    <source>
        <dbReference type="ARBA" id="ARBA00022827"/>
    </source>
</evidence>
<comment type="subcellular location">
    <subcellularLocation>
        <location evidence="13">Cell inner membrane</location>
        <topology evidence="13">Lipid-anchor</topology>
        <orientation evidence="13">Periplasmic side</orientation>
    </subcellularLocation>
</comment>
<dbReference type="PANTHER" id="PTHR30040:SF2">
    <property type="entry name" value="FAD:PROTEIN FMN TRANSFERASE"/>
    <property type="match status" value="1"/>
</dbReference>
<dbReference type="InterPro" id="IPR003374">
    <property type="entry name" value="ApbE-like_sf"/>
</dbReference>
<name>A0ABT9H1R4_9GAMM</name>
<keyword evidence="13" id="KW-0472">Membrane</keyword>
<organism evidence="14 15">
    <name type="scientific">Alkalimonas collagenimarina</name>
    <dbReference type="NCBI Taxonomy" id="400390"/>
    <lineage>
        <taxon>Bacteria</taxon>
        <taxon>Pseudomonadati</taxon>
        <taxon>Pseudomonadota</taxon>
        <taxon>Gammaproteobacteria</taxon>
        <taxon>Alkalimonas</taxon>
    </lineage>
</organism>
<dbReference type="GO" id="GO:0016740">
    <property type="term" value="F:transferase activity"/>
    <property type="evidence" value="ECO:0007669"/>
    <property type="project" value="UniProtKB-KW"/>
</dbReference>
<evidence type="ECO:0000313" key="15">
    <source>
        <dbReference type="Proteomes" id="UP001231616"/>
    </source>
</evidence>
<comment type="function">
    <text evidence="13">Flavin transferase that catalyzes the transfer of the FMN moiety of FAD and its covalent binding to the hydroxyl group of a threonine residue in a target flavoprotein.</text>
</comment>
<comment type="cofactor">
    <cofactor evidence="1 13">
        <name>Mg(2+)</name>
        <dbReference type="ChEBI" id="CHEBI:18420"/>
    </cofactor>
</comment>
<accession>A0ABT9H1R4</accession>
<evidence type="ECO:0000256" key="12">
    <source>
        <dbReference type="PIRNR" id="PIRNR006268"/>
    </source>
</evidence>
<comment type="caution">
    <text evidence="14">The sequence shown here is derived from an EMBL/GenBank/DDBJ whole genome shotgun (WGS) entry which is preliminary data.</text>
</comment>
<protein>
    <recommendedName>
        <fullName evidence="4 12">FAD:protein FMN transferase</fullName>
        <ecNumber evidence="3 12">2.7.1.180</ecNumber>
    </recommendedName>
    <alternativeName>
        <fullName evidence="10 12">Flavin transferase</fullName>
    </alternativeName>
</protein>
<feature type="chain" id="PRO_5044995596" description="FAD:protein FMN transferase" evidence="13">
    <location>
        <begin position="27"/>
        <end position="342"/>
    </location>
</feature>
<evidence type="ECO:0000313" key="14">
    <source>
        <dbReference type="EMBL" id="MDP4537251.1"/>
    </source>
</evidence>
<comment type="similarity">
    <text evidence="2 12 13">Belongs to the ApbE family.</text>
</comment>
<evidence type="ECO:0000256" key="13">
    <source>
        <dbReference type="RuleBase" id="RU363002"/>
    </source>
</evidence>
<dbReference type="EC" id="2.7.1.180" evidence="3 12"/>
<keyword evidence="5 12" id="KW-0285">Flavoprotein</keyword>
<evidence type="ECO:0000256" key="5">
    <source>
        <dbReference type="ARBA" id="ARBA00022630"/>
    </source>
</evidence>
<evidence type="ECO:0000256" key="4">
    <source>
        <dbReference type="ARBA" id="ARBA00016337"/>
    </source>
</evidence>
<keyword evidence="13" id="KW-0997">Cell inner membrane</keyword>
<dbReference type="PIRSF" id="PIRSF006268">
    <property type="entry name" value="ApbE"/>
    <property type="match status" value="1"/>
</dbReference>
<evidence type="ECO:0000256" key="11">
    <source>
        <dbReference type="ARBA" id="ARBA00048540"/>
    </source>
</evidence>
<keyword evidence="8 12" id="KW-0274">FAD</keyword>
<evidence type="ECO:0000256" key="2">
    <source>
        <dbReference type="ARBA" id="ARBA00008282"/>
    </source>
</evidence>
<keyword evidence="7 12" id="KW-0479">Metal-binding</keyword>
<dbReference type="RefSeq" id="WP_305894516.1">
    <property type="nucleotide sequence ID" value="NZ_JAUZVZ010000022.1"/>
</dbReference>
<dbReference type="PROSITE" id="PS51257">
    <property type="entry name" value="PROKAR_LIPOPROTEIN"/>
    <property type="match status" value="1"/>
</dbReference>
<gene>
    <name evidence="14" type="ORF">Q3O60_13750</name>
</gene>
<dbReference type="Gene3D" id="3.10.520.10">
    <property type="entry name" value="ApbE-like domains"/>
    <property type="match status" value="1"/>
</dbReference>